<gene>
    <name evidence="1" type="ORF">WM2015_2610</name>
</gene>
<dbReference type="PANTHER" id="PTHR16026:SF0">
    <property type="entry name" value="CARTILAGE ACIDIC PROTEIN 1"/>
    <property type="match status" value="1"/>
</dbReference>
<dbReference type="InterPro" id="IPR013517">
    <property type="entry name" value="FG-GAP"/>
</dbReference>
<organism evidence="1 2">
    <name type="scientific">Wenzhouxiangella marina</name>
    <dbReference type="NCBI Taxonomy" id="1579979"/>
    <lineage>
        <taxon>Bacteria</taxon>
        <taxon>Pseudomonadati</taxon>
        <taxon>Pseudomonadota</taxon>
        <taxon>Gammaproteobacteria</taxon>
        <taxon>Chromatiales</taxon>
        <taxon>Wenzhouxiangellaceae</taxon>
        <taxon>Wenzhouxiangella</taxon>
    </lineage>
</organism>
<dbReference type="InterPro" id="IPR028994">
    <property type="entry name" value="Integrin_alpha_N"/>
</dbReference>
<dbReference type="OrthoDB" id="7058953at2"/>
<dbReference type="EMBL" id="CP012154">
    <property type="protein sequence ID" value="AKS42968.1"/>
    <property type="molecule type" value="Genomic_DNA"/>
</dbReference>
<sequence length="1102" mass="120882">MTPLFRSSVFCLVLLLAACQSGEAPLSDALIERNNRGVALMGQYRNEDARQVFAELLAERPDWTDVEVNLAIATLNRQREGDELVALEIVERVLVDHPEHLRARYVAGLMRFYIGDAEGALDHLAQVARAAPEDAHVAYFHGQALGQLDRTEEALAEYLRAIELDAYLRSAYYGAALAYRQQGEPEQARAMLEVYQRFANNPRAQLAEFVYTRQGVLAEALAVSPASARSESSPPEGPLFAEPTVLAELHEAAEVGHLSVADIDGDGRLDLLAGGERSLVFLQTSEGGFQAEASHPLSGLTGVEAALWGDLANRASLDVVFCRPAGNLLFRRMEDGGWSELMAEGGISGPVGCHDAALFDADHDGDLDLFALGAAGPNELFNQDRDTQWRRLSETSEAEAIPGDGRPGRQVLVSDVDGDRDADLFILNEEAPHQLLINDRLWRYRPASGAEALLDAELLAVAAADFEAEGRVRLIGLDRAGRLSAWRPDAQGQWRAEVLTEAAARDPRAAALSSLDLTGDGRPEILLQHADGFEVHGWDGEGGLERLYQASVRLRALTPVLLDPARGPALAGLVERENGQRLELWPAGPGRGRFVALAPTGLSDAGAGMRSNASGIGTYLVLRHGRRWSITDTYDRHGGPGQNLQPVAIGIGDRDRADFLKLLWSDGVMQTEMDLAVGPVHRIAEHQRQLASCPILYAWDGEAHRFVSDLLGVGGIGFLLEPGRYAESRPWEFFRFPEGSIAPREGRYEIKIGEPMEEIAYIDTVRLHLYDLPPGWAVAVDERMHTGGGPAPTGAPRFYREASRLRPLRAINHRGEEVRASLLATDGQAAPPGPRDPRFLGRLAEDHVLELDFGQVINPPGARPMLVASGWVEYPYSQTLFAAWQAGVAYLPPSLDAFAEGRWQTVHEQFGYPAGMPREMSLPLDALPPGTTALRLRGNWEVYWDEISVVLAEAPPVELRAATLDSQLARLARTGFPRRDTLAQSRPHYDYQDRSPFWDTRYPTGYYTDFGRVDELMADAHGALVVFGPGEELHLEFDAPTPPPSGWRRDVVLEVRGFAKDMDLYTRSGGTVGPLPLDQAIEDPAQREPLHEATMNRFQGGF</sequence>
<name>A0A0K0XZ54_9GAMM</name>
<dbReference type="SUPFAM" id="SSF48452">
    <property type="entry name" value="TPR-like"/>
    <property type="match status" value="1"/>
</dbReference>
<reference evidence="1 2" key="1">
    <citation type="submission" date="2015-07" db="EMBL/GenBank/DDBJ databases">
        <authorList>
            <person name="Noorani M."/>
        </authorList>
    </citation>
    <scope>NUCLEOTIDE SEQUENCE [LARGE SCALE GENOMIC DNA]</scope>
    <source>
        <strain evidence="1 2">KCTC 42284</strain>
    </source>
</reference>
<keyword evidence="2" id="KW-1185">Reference proteome</keyword>
<dbReference type="RefSeq" id="WP_156201194.1">
    <property type="nucleotide sequence ID" value="NZ_CP012154.1"/>
</dbReference>
<dbReference type="Gene3D" id="1.25.40.10">
    <property type="entry name" value="Tetratricopeptide repeat domain"/>
    <property type="match status" value="1"/>
</dbReference>
<evidence type="ECO:0000313" key="2">
    <source>
        <dbReference type="Proteomes" id="UP000066624"/>
    </source>
</evidence>
<dbReference type="STRING" id="1579979.WM2015_2610"/>
<dbReference type="SUPFAM" id="SSF69318">
    <property type="entry name" value="Integrin alpha N-terminal domain"/>
    <property type="match status" value="1"/>
</dbReference>
<dbReference type="KEGG" id="wma:WM2015_2610"/>
<dbReference type="Proteomes" id="UP000066624">
    <property type="component" value="Chromosome"/>
</dbReference>
<dbReference type="AlphaFoldDB" id="A0A0K0XZ54"/>
<protein>
    <submittedName>
        <fullName evidence="1">FG-GAP repeat protein</fullName>
    </submittedName>
</protein>
<dbReference type="PROSITE" id="PS51257">
    <property type="entry name" value="PROKAR_LIPOPROTEIN"/>
    <property type="match status" value="1"/>
</dbReference>
<dbReference type="Pfam" id="PF13517">
    <property type="entry name" value="FG-GAP_3"/>
    <property type="match status" value="1"/>
</dbReference>
<proteinExistence type="predicted"/>
<accession>A0A0K0XZ54</accession>
<dbReference type="InterPro" id="IPR011990">
    <property type="entry name" value="TPR-like_helical_dom_sf"/>
</dbReference>
<dbReference type="PANTHER" id="PTHR16026">
    <property type="entry name" value="CARTILAGE ACIDIC PROTEIN 1"/>
    <property type="match status" value="1"/>
</dbReference>
<dbReference type="InterPro" id="IPR027039">
    <property type="entry name" value="Crtac1"/>
</dbReference>
<evidence type="ECO:0000313" key="1">
    <source>
        <dbReference type="EMBL" id="AKS42968.1"/>
    </source>
</evidence>